<gene>
    <name evidence="10" type="ORF">F8C67_05345</name>
</gene>
<organism evidence="10 11">
    <name type="scientific">Phaeocystidibacter luteus</name>
    <dbReference type="NCBI Taxonomy" id="911197"/>
    <lineage>
        <taxon>Bacteria</taxon>
        <taxon>Pseudomonadati</taxon>
        <taxon>Bacteroidota</taxon>
        <taxon>Flavobacteriia</taxon>
        <taxon>Flavobacteriales</taxon>
        <taxon>Phaeocystidibacteraceae</taxon>
        <taxon>Phaeocystidibacter</taxon>
    </lineage>
</organism>
<dbReference type="Proteomes" id="UP000468650">
    <property type="component" value="Unassembled WGS sequence"/>
</dbReference>
<feature type="domain" description="DHFR" evidence="9">
    <location>
        <begin position="1"/>
        <end position="161"/>
    </location>
</feature>
<reference evidence="10 11" key="1">
    <citation type="submission" date="2019-09" db="EMBL/GenBank/DDBJ databases">
        <title>Genomes of family Cryomorphaceae.</title>
        <authorList>
            <person name="Bowman J.P."/>
        </authorList>
    </citation>
    <scope>NUCLEOTIDE SEQUENCE [LARGE SCALE GENOMIC DNA]</scope>
    <source>
        <strain evidence="10 11">LMG 25704</strain>
    </source>
</reference>
<dbReference type="GO" id="GO:0046655">
    <property type="term" value="P:folic acid metabolic process"/>
    <property type="evidence" value="ECO:0007669"/>
    <property type="project" value="TreeGrafter"/>
</dbReference>
<dbReference type="EC" id="1.5.1.3" evidence="3 8"/>
<dbReference type="InterPro" id="IPR001796">
    <property type="entry name" value="DHFR_dom"/>
</dbReference>
<keyword evidence="6 8" id="KW-0560">Oxidoreductase</keyword>
<dbReference type="PIRSF" id="PIRSF000194">
    <property type="entry name" value="DHFR"/>
    <property type="match status" value="1"/>
</dbReference>
<keyword evidence="11" id="KW-1185">Reference proteome</keyword>
<dbReference type="PROSITE" id="PS51330">
    <property type="entry name" value="DHFR_2"/>
    <property type="match status" value="1"/>
</dbReference>
<evidence type="ECO:0000313" key="10">
    <source>
        <dbReference type="EMBL" id="KAB2814129.1"/>
    </source>
</evidence>
<comment type="function">
    <text evidence="7 8">Key enzyme in folate metabolism. Catalyzes an essential reaction for de novo glycine and purine synthesis, and for DNA precursor synthesis.</text>
</comment>
<evidence type="ECO:0000256" key="6">
    <source>
        <dbReference type="ARBA" id="ARBA00023002"/>
    </source>
</evidence>
<dbReference type="GO" id="GO:0046452">
    <property type="term" value="P:dihydrofolate metabolic process"/>
    <property type="evidence" value="ECO:0007669"/>
    <property type="project" value="TreeGrafter"/>
</dbReference>
<dbReference type="PANTHER" id="PTHR48069:SF3">
    <property type="entry name" value="DIHYDROFOLATE REDUCTASE"/>
    <property type="match status" value="1"/>
</dbReference>
<dbReference type="FunFam" id="3.40.430.10:FF:000001">
    <property type="entry name" value="Dihydrofolate reductase"/>
    <property type="match status" value="1"/>
</dbReference>
<keyword evidence="4 8" id="KW-0554">One-carbon metabolism</keyword>
<dbReference type="InterPro" id="IPR012259">
    <property type="entry name" value="DHFR"/>
</dbReference>
<dbReference type="PANTHER" id="PTHR48069">
    <property type="entry name" value="DIHYDROFOLATE REDUCTASE"/>
    <property type="match status" value="1"/>
</dbReference>
<evidence type="ECO:0000256" key="4">
    <source>
        <dbReference type="ARBA" id="ARBA00022563"/>
    </source>
</evidence>
<dbReference type="UniPathway" id="UPA00077">
    <property type="reaction ID" value="UER00158"/>
</dbReference>
<evidence type="ECO:0000256" key="8">
    <source>
        <dbReference type="PIRNR" id="PIRNR000194"/>
    </source>
</evidence>
<dbReference type="PRINTS" id="PR00070">
    <property type="entry name" value="DHFR"/>
</dbReference>
<dbReference type="CDD" id="cd00209">
    <property type="entry name" value="DHFR"/>
    <property type="match status" value="1"/>
</dbReference>
<comment type="pathway">
    <text evidence="1 8">Cofactor biosynthesis; tetrahydrofolate biosynthesis; 5,6,7,8-tetrahydrofolate from 7,8-dihydrofolate: step 1/1.</text>
</comment>
<evidence type="ECO:0000256" key="5">
    <source>
        <dbReference type="ARBA" id="ARBA00022857"/>
    </source>
</evidence>
<dbReference type="GO" id="GO:0006730">
    <property type="term" value="P:one-carbon metabolic process"/>
    <property type="evidence" value="ECO:0007669"/>
    <property type="project" value="UniProtKB-KW"/>
</dbReference>
<name>A0A6N6RKZ4_9FLAO</name>
<dbReference type="Pfam" id="PF00186">
    <property type="entry name" value="DHFR_1"/>
    <property type="match status" value="1"/>
</dbReference>
<dbReference type="InterPro" id="IPR024072">
    <property type="entry name" value="DHFR-like_dom_sf"/>
</dbReference>
<comment type="catalytic activity">
    <reaction evidence="8">
        <text>(6S)-5,6,7,8-tetrahydrofolate + NADP(+) = 7,8-dihydrofolate + NADPH + H(+)</text>
        <dbReference type="Rhea" id="RHEA:15009"/>
        <dbReference type="ChEBI" id="CHEBI:15378"/>
        <dbReference type="ChEBI" id="CHEBI:57451"/>
        <dbReference type="ChEBI" id="CHEBI:57453"/>
        <dbReference type="ChEBI" id="CHEBI:57783"/>
        <dbReference type="ChEBI" id="CHEBI:58349"/>
        <dbReference type="EC" id="1.5.1.3"/>
    </reaction>
</comment>
<keyword evidence="5 8" id="KW-0521">NADP</keyword>
<evidence type="ECO:0000256" key="7">
    <source>
        <dbReference type="ARBA" id="ARBA00025067"/>
    </source>
</evidence>
<sequence>MLTLIAAIDEQNTLGADNDLIWNLPDDMKHFVRSTKGHAVIMGRKTFDSINAKPLPKRHNVVITRKEGYSAEGISVVHSMEEAIELVKEDDQPFIVGGAQIYKLAMPYASRLEITHIHHTFGGGDAYFPEIDRNEWEVVNEEYHAKDERHAQDFTITRYERKK</sequence>
<dbReference type="OrthoDB" id="9804315at2"/>
<evidence type="ECO:0000256" key="2">
    <source>
        <dbReference type="ARBA" id="ARBA00009539"/>
    </source>
</evidence>
<dbReference type="GO" id="GO:0070401">
    <property type="term" value="F:NADP+ binding"/>
    <property type="evidence" value="ECO:0007669"/>
    <property type="project" value="UniProtKB-ARBA"/>
</dbReference>
<evidence type="ECO:0000256" key="3">
    <source>
        <dbReference type="ARBA" id="ARBA00012856"/>
    </source>
</evidence>
<proteinExistence type="inferred from homology"/>
<dbReference type="GO" id="GO:0005829">
    <property type="term" value="C:cytosol"/>
    <property type="evidence" value="ECO:0007669"/>
    <property type="project" value="TreeGrafter"/>
</dbReference>
<evidence type="ECO:0000256" key="1">
    <source>
        <dbReference type="ARBA" id="ARBA00004903"/>
    </source>
</evidence>
<comment type="similarity">
    <text evidence="2 8">Belongs to the dihydrofolate reductase family.</text>
</comment>
<accession>A0A6N6RKZ4</accession>
<evidence type="ECO:0000313" key="11">
    <source>
        <dbReference type="Proteomes" id="UP000468650"/>
    </source>
</evidence>
<dbReference type="Gene3D" id="3.40.430.10">
    <property type="entry name" value="Dihydrofolate Reductase, subunit A"/>
    <property type="match status" value="1"/>
</dbReference>
<comment type="caution">
    <text evidence="10">The sequence shown here is derived from an EMBL/GenBank/DDBJ whole genome shotgun (WGS) entry which is preliminary data.</text>
</comment>
<dbReference type="GO" id="GO:0046654">
    <property type="term" value="P:tetrahydrofolate biosynthetic process"/>
    <property type="evidence" value="ECO:0007669"/>
    <property type="project" value="UniProtKB-UniPathway"/>
</dbReference>
<evidence type="ECO:0000259" key="9">
    <source>
        <dbReference type="PROSITE" id="PS51330"/>
    </source>
</evidence>
<dbReference type="AlphaFoldDB" id="A0A6N6RKZ4"/>
<dbReference type="EMBL" id="WBVO01000002">
    <property type="protein sequence ID" value="KAB2814129.1"/>
    <property type="molecule type" value="Genomic_DNA"/>
</dbReference>
<dbReference type="SUPFAM" id="SSF53597">
    <property type="entry name" value="Dihydrofolate reductase-like"/>
    <property type="match status" value="1"/>
</dbReference>
<protein>
    <recommendedName>
        <fullName evidence="3 8">Dihydrofolate reductase</fullName>
        <ecNumber evidence="3 8">1.5.1.3</ecNumber>
    </recommendedName>
</protein>
<dbReference type="GO" id="GO:0004146">
    <property type="term" value="F:dihydrofolate reductase activity"/>
    <property type="evidence" value="ECO:0007669"/>
    <property type="project" value="UniProtKB-EC"/>
</dbReference>